<evidence type="ECO:0000313" key="1">
    <source>
        <dbReference type="EMBL" id="GAI22067.1"/>
    </source>
</evidence>
<name>X1LRS7_9ZZZZ</name>
<gene>
    <name evidence="1" type="ORF">S06H3_25515</name>
</gene>
<reference evidence="1" key="1">
    <citation type="journal article" date="2014" name="Front. Microbiol.">
        <title>High frequency of phylogenetically diverse reductive dehalogenase-homologous genes in deep subseafloor sedimentary metagenomes.</title>
        <authorList>
            <person name="Kawai M."/>
            <person name="Futagami T."/>
            <person name="Toyoda A."/>
            <person name="Takaki Y."/>
            <person name="Nishi S."/>
            <person name="Hori S."/>
            <person name="Arai W."/>
            <person name="Tsubouchi T."/>
            <person name="Morono Y."/>
            <person name="Uchiyama I."/>
            <person name="Ito T."/>
            <person name="Fujiyama A."/>
            <person name="Inagaki F."/>
            <person name="Takami H."/>
        </authorList>
    </citation>
    <scope>NUCLEOTIDE SEQUENCE</scope>
    <source>
        <strain evidence="1">Expedition CK06-06</strain>
    </source>
</reference>
<protein>
    <submittedName>
        <fullName evidence="1">Uncharacterized protein</fullName>
    </submittedName>
</protein>
<dbReference type="EMBL" id="BARV01014695">
    <property type="protein sequence ID" value="GAI22067.1"/>
    <property type="molecule type" value="Genomic_DNA"/>
</dbReference>
<proteinExistence type="predicted"/>
<sequence length="100" mass="11399">MAGESEGKMNIFLALEKYAPRANYNPKEDFFTNAFAYILNDNQKTAHKFVKLLLRGRNIPLSQSQKFLIGVQCKIDAVIIDLFVDASPIKIYIECKLQSK</sequence>
<dbReference type="AlphaFoldDB" id="X1LRS7"/>
<organism evidence="1">
    <name type="scientific">marine sediment metagenome</name>
    <dbReference type="NCBI Taxonomy" id="412755"/>
    <lineage>
        <taxon>unclassified sequences</taxon>
        <taxon>metagenomes</taxon>
        <taxon>ecological metagenomes</taxon>
    </lineage>
</organism>
<comment type="caution">
    <text evidence="1">The sequence shown here is derived from an EMBL/GenBank/DDBJ whole genome shotgun (WGS) entry which is preliminary data.</text>
</comment>
<feature type="non-terminal residue" evidence="1">
    <location>
        <position position="100"/>
    </location>
</feature>
<accession>X1LRS7</accession>